<dbReference type="PANTHER" id="PTHR33840:SF2">
    <property type="entry name" value="TLE1 PHOSPHOLIPASE DOMAIN-CONTAINING PROTEIN"/>
    <property type="match status" value="1"/>
</dbReference>
<reference evidence="3" key="2">
    <citation type="submission" date="2015-01" db="EMBL/GenBank/DDBJ databases">
        <title>Evolutionary Origins and Diversification of the Mycorrhizal Mutualists.</title>
        <authorList>
            <consortium name="DOE Joint Genome Institute"/>
            <consortium name="Mycorrhizal Genomics Consortium"/>
            <person name="Kohler A."/>
            <person name="Kuo A."/>
            <person name="Nagy L.G."/>
            <person name="Floudas D."/>
            <person name="Copeland A."/>
            <person name="Barry K.W."/>
            <person name="Cichocki N."/>
            <person name="Veneault-Fourrey C."/>
            <person name="LaButti K."/>
            <person name="Lindquist E.A."/>
            <person name="Lipzen A."/>
            <person name="Lundell T."/>
            <person name="Morin E."/>
            <person name="Murat C."/>
            <person name="Riley R."/>
            <person name="Ohm R."/>
            <person name="Sun H."/>
            <person name="Tunlid A."/>
            <person name="Henrissat B."/>
            <person name="Grigoriev I.V."/>
            <person name="Hibbett D.S."/>
            <person name="Martin F."/>
        </authorList>
    </citation>
    <scope>NUCLEOTIDE SEQUENCE [LARGE SCALE GENOMIC DNA]</scope>
    <source>
        <strain evidence="3">LaAM-08-1</strain>
    </source>
</reference>
<evidence type="ECO:0000313" key="3">
    <source>
        <dbReference type="Proteomes" id="UP000054477"/>
    </source>
</evidence>
<dbReference type="HOGENOM" id="CLU_005049_5_0_1"/>
<dbReference type="AlphaFoldDB" id="A0A0C9WSX5"/>
<feature type="domain" description="T6SS Phospholipase effector Tle1-like catalytic" evidence="1">
    <location>
        <begin position="57"/>
        <end position="348"/>
    </location>
</feature>
<name>A0A0C9WSX5_9AGAR</name>
<accession>A0A0C9WSX5</accession>
<dbReference type="Proteomes" id="UP000054477">
    <property type="component" value="Unassembled WGS sequence"/>
</dbReference>
<dbReference type="InterPro" id="IPR018712">
    <property type="entry name" value="Tle1-like_cat"/>
</dbReference>
<organism evidence="2 3">
    <name type="scientific">Laccaria amethystina LaAM-08-1</name>
    <dbReference type="NCBI Taxonomy" id="1095629"/>
    <lineage>
        <taxon>Eukaryota</taxon>
        <taxon>Fungi</taxon>
        <taxon>Dikarya</taxon>
        <taxon>Basidiomycota</taxon>
        <taxon>Agaricomycotina</taxon>
        <taxon>Agaricomycetes</taxon>
        <taxon>Agaricomycetidae</taxon>
        <taxon>Agaricales</taxon>
        <taxon>Agaricineae</taxon>
        <taxon>Hydnangiaceae</taxon>
        <taxon>Laccaria</taxon>
    </lineage>
</organism>
<dbReference type="EMBL" id="KN839031">
    <property type="protein sequence ID" value="KIJ91268.1"/>
    <property type="molecule type" value="Genomic_DNA"/>
</dbReference>
<evidence type="ECO:0000259" key="1">
    <source>
        <dbReference type="Pfam" id="PF09994"/>
    </source>
</evidence>
<dbReference type="STRING" id="1095629.A0A0C9WSX5"/>
<reference evidence="2 3" key="1">
    <citation type="submission" date="2014-04" db="EMBL/GenBank/DDBJ databases">
        <authorList>
            <consortium name="DOE Joint Genome Institute"/>
            <person name="Kuo A."/>
            <person name="Kohler A."/>
            <person name="Nagy L.G."/>
            <person name="Floudas D."/>
            <person name="Copeland A."/>
            <person name="Barry K.W."/>
            <person name="Cichocki N."/>
            <person name="Veneault-Fourrey C."/>
            <person name="LaButti K."/>
            <person name="Lindquist E.A."/>
            <person name="Lipzen A."/>
            <person name="Lundell T."/>
            <person name="Morin E."/>
            <person name="Murat C."/>
            <person name="Sun H."/>
            <person name="Tunlid A."/>
            <person name="Henrissat B."/>
            <person name="Grigoriev I.V."/>
            <person name="Hibbett D.S."/>
            <person name="Martin F."/>
            <person name="Nordberg H.P."/>
            <person name="Cantor M.N."/>
            <person name="Hua S.X."/>
        </authorList>
    </citation>
    <scope>NUCLEOTIDE SEQUENCE [LARGE SCALE GENOMIC DNA]</scope>
    <source>
        <strain evidence="2 3">LaAM-08-1</strain>
    </source>
</reference>
<dbReference type="OrthoDB" id="3162439at2759"/>
<keyword evidence="3" id="KW-1185">Reference proteome</keyword>
<dbReference type="PANTHER" id="PTHR33840">
    <property type="match status" value="1"/>
</dbReference>
<evidence type="ECO:0000313" key="2">
    <source>
        <dbReference type="EMBL" id="KIJ91268.1"/>
    </source>
</evidence>
<dbReference type="InterPro" id="IPR029058">
    <property type="entry name" value="AB_hydrolase_fold"/>
</dbReference>
<gene>
    <name evidence="2" type="ORF">K443DRAFT_115262</name>
</gene>
<dbReference type="Pfam" id="PF09994">
    <property type="entry name" value="T6SS_Tle1-like_cat"/>
    <property type="match status" value="1"/>
</dbReference>
<proteinExistence type="predicted"/>
<protein>
    <recommendedName>
        <fullName evidence="1">T6SS Phospholipase effector Tle1-like catalytic domain-containing protein</fullName>
    </recommendedName>
</protein>
<dbReference type="SUPFAM" id="SSF53474">
    <property type="entry name" value="alpha/beta-Hydrolases"/>
    <property type="match status" value="1"/>
</dbReference>
<sequence>MSTTADEGHLRAASTLSDTATLTSNSPQVSAFIKPGAVREGSISVAPVVIPPENAARTLVLCFDGTGDQFDADNSSVIEFFSMLAKDNPDKQMVYYQAGIGTYTPPQIATPLFAKFSKTLDEAIAWNLDAHIMGGYEFLMQNYKATDRICIFGFSRGAYTARCLAGMIHKVGLLPACNVQQVPFAYKMYTRPDELGWKQSNAFKRAFSIDVDIEFVGVWDTVNSVGIIPRRLPFTTSNTIVRTFRHAVSLDERRAKFKANLWNRPNEDEKTLSVTDQHVEQIKQKAGPHPSKSRLHALERQYGVERLKATDIDEVWFAGCHCDVGGGSVANGAKPVLARIPLRWMIRECFKRETGIMFHADGLKHAGLNPASLYPLVSPRPPALPVPPTLSLQPIPKTPQAPVYDAAEAFPAESEEELDLHDALAPVYDELALSWWWWILEVIPLRQRRQKSDDTWTTWFAWNWGRGRVIPGQARKGVRVHRSVKMRMDASGGSVGKYVPKANLDLGRVTWVD</sequence>